<organism evidence="1 2">
    <name type="scientific">Blautia obeum</name>
    <dbReference type="NCBI Taxonomy" id="40520"/>
    <lineage>
        <taxon>Bacteria</taxon>
        <taxon>Bacillati</taxon>
        <taxon>Bacillota</taxon>
        <taxon>Clostridia</taxon>
        <taxon>Lachnospirales</taxon>
        <taxon>Lachnospiraceae</taxon>
        <taxon>Blautia</taxon>
    </lineage>
</organism>
<evidence type="ECO:0000313" key="1">
    <source>
        <dbReference type="EMBL" id="RCH44863.1"/>
    </source>
</evidence>
<dbReference type="InterPro" id="IPR032207">
    <property type="entry name" value="DUF5026"/>
</dbReference>
<accession>A0A367G3R8</accession>
<name>A0A367G3R8_9FIRM</name>
<gene>
    <name evidence="1" type="ORF">C4886_05270</name>
</gene>
<reference evidence="1 2" key="1">
    <citation type="submission" date="2018-02" db="EMBL/GenBank/DDBJ databases">
        <title>Complete genome sequencing of Faecalibacterium prausnitzii strains isolated from the human gut.</title>
        <authorList>
            <person name="Fitzgerald B.C."/>
            <person name="Shkoporov A.N."/>
            <person name="Ross P.R."/>
            <person name="Hill C."/>
        </authorList>
    </citation>
    <scope>NUCLEOTIDE SEQUENCE [LARGE SCALE GENOMIC DNA]</scope>
    <source>
        <strain evidence="1 2">APC942/31-1</strain>
    </source>
</reference>
<dbReference type="RefSeq" id="WP_114001867.1">
    <property type="nucleotide sequence ID" value="NZ_PSQG01000006.1"/>
</dbReference>
<proteinExistence type="predicted"/>
<protein>
    <submittedName>
        <fullName evidence="1">DUF5026 domain-containing protein</fullName>
    </submittedName>
</protein>
<dbReference type="AlphaFoldDB" id="A0A367G3R8"/>
<dbReference type="EMBL" id="PSQG01000006">
    <property type="protein sequence ID" value="RCH44863.1"/>
    <property type="molecule type" value="Genomic_DNA"/>
</dbReference>
<dbReference type="Pfam" id="PF16429">
    <property type="entry name" value="DUF5026"/>
    <property type="match status" value="1"/>
</dbReference>
<sequence length="99" mass="10808">MALIKDRAAPVFDSEQVHKGDLIRAKHKTWDEYRNGLVVGITSNELVVLYHTGIGNVSNHFVMLASEVAGGEWQGTWTEDMQAVQDIVPAANESDGVTA</sequence>
<evidence type="ECO:0000313" key="2">
    <source>
        <dbReference type="Proteomes" id="UP000253208"/>
    </source>
</evidence>
<dbReference type="Proteomes" id="UP000253208">
    <property type="component" value="Unassembled WGS sequence"/>
</dbReference>
<comment type="caution">
    <text evidence="1">The sequence shown here is derived from an EMBL/GenBank/DDBJ whole genome shotgun (WGS) entry which is preliminary data.</text>
</comment>